<dbReference type="Gene3D" id="3.30.110.60">
    <property type="entry name" value="YhbY-like"/>
    <property type="match status" value="1"/>
</dbReference>
<dbReference type="SUPFAM" id="SSF75471">
    <property type="entry name" value="YhbY-like"/>
    <property type="match status" value="1"/>
</dbReference>
<reference evidence="4 5" key="1">
    <citation type="submission" date="2024-05" db="EMBL/GenBank/DDBJ databases">
        <title>Genome Sequence and Characterization of the New Strain Purple Sulfur Bacterium of Genus Thioalkalicoccus.</title>
        <authorList>
            <person name="Bryantseva I.A."/>
            <person name="Kyndt J.A."/>
            <person name="Imhoff J.F."/>
        </authorList>
    </citation>
    <scope>NUCLEOTIDE SEQUENCE [LARGE SCALE GENOMIC DNA]</scope>
    <source>
        <strain evidence="4 5">Um2</strain>
    </source>
</reference>
<dbReference type="NCBIfam" id="TIGR00253">
    <property type="entry name" value="RNA_bind_YhbY"/>
    <property type="match status" value="1"/>
</dbReference>
<keyword evidence="5" id="KW-1185">Reference proteome</keyword>
<dbReference type="Proteomes" id="UP001564408">
    <property type="component" value="Unassembled WGS sequence"/>
</dbReference>
<organism evidence="4 5">
    <name type="scientific">Thioalkalicoccus limnaeus</name>
    <dbReference type="NCBI Taxonomy" id="120681"/>
    <lineage>
        <taxon>Bacteria</taxon>
        <taxon>Pseudomonadati</taxon>
        <taxon>Pseudomonadota</taxon>
        <taxon>Gammaproteobacteria</taxon>
        <taxon>Chromatiales</taxon>
        <taxon>Chromatiaceae</taxon>
        <taxon>Thioalkalicoccus</taxon>
    </lineage>
</organism>
<dbReference type="Pfam" id="PF01985">
    <property type="entry name" value="CRS1_YhbY"/>
    <property type="match status" value="1"/>
</dbReference>
<dbReference type="EMBL" id="JBDKXB010000022">
    <property type="protein sequence ID" value="MEY6433484.1"/>
    <property type="molecule type" value="Genomic_DNA"/>
</dbReference>
<dbReference type="InterPro" id="IPR035920">
    <property type="entry name" value="YhbY-like_sf"/>
</dbReference>
<gene>
    <name evidence="4" type="primary">yhbY</name>
    <name evidence="4" type="ORF">ABC977_13845</name>
</gene>
<dbReference type="InterPro" id="IPR017924">
    <property type="entry name" value="RNA-binding_YhbY"/>
</dbReference>
<protein>
    <submittedName>
        <fullName evidence="4">Ribosome assembly RNA-binding protein YhbY</fullName>
    </submittedName>
</protein>
<keyword evidence="1 2" id="KW-0694">RNA-binding</keyword>
<evidence type="ECO:0000259" key="3">
    <source>
        <dbReference type="PROSITE" id="PS51295"/>
    </source>
</evidence>
<dbReference type="PANTHER" id="PTHR40065">
    <property type="entry name" value="RNA-BINDING PROTEIN YHBY"/>
    <property type="match status" value="1"/>
</dbReference>
<dbReference type="RefSeq" id="WP_369667867.1">
    <property type="nucleotide sequence ID" value="NZ_JBDKXB010000022.1"/>
</dbReference>
<proteinExistence type="predicted"/>
<name>A0ABV4BG36_9GAMM</name>
<comment type="caution">
    <text evidence="4">The sequence shown here is derived from an EMBL/GenBank/DDBJ whole genome shotgun (WGS) entry which is preliminary data.</text>
</comment>
<dbReference type="InterPro" id="IPR051925">
    <property type="entry name" value="RNA-binding_domain"/>
</dbReference>
<sequence length="100" mass="11065">MSLTERQKRWLKPRVHHLRPVVILGHAGLTDGVFNEIEAALDHHELIKIKVNAGDRTERDALVGAIAERAGATLIARIGNTAAFFRANPTKKDRLMPPAL</sequence>
<dbReference type="SMART" id="SM01103">
    <property type="entry name" value="CRS1_YhbY"/>
    <property type="match status" value="1"/>
</dbReference>
<evidence type="ECO:0000313" key="5">
    <source>
        <dbReference type="Proteomes" id="UP001564408"/>
    </source>
</evidence>
<dbReference type="PROSITE" id="PS51295">
    <property type="entry name" value="CRM"/>
    <property type="match status" value="1"/>
</dbReference>
<dbReference type="PANTHER" id="PTHR40065:SF3">
    <property type="entry name" value="RNA-BINDING PROTEIN YHBY"/>
    <property type="match status" value="1"/>
</dbReference>
<evidence type="ECO:0000313" key="4">
    <source>
        <dbReference type="EMBL" id="MEY6433484.1"/>
    </source>
</evidence>
<feature type="domain" description="CRM" evidence="3">
    <location>
        <begin position="1"/>
        <end position="97"/>
    </location>
</feature>
<accession>A0ABV4BG36</accession>
<evidence type="ECO:0000256" key="2">
    <source>
        <dbReference type="PROSITE-ProRule" id="PRU00626"/>
    </source>
</evidence>
<dbReference type="InterPro" id="IPR001890">
    <property type="entry name" value="RNA-binding_CRM"/>
</dbReference>
<evidence type="ECO:0000256" key="1">
    <source>
        <dbReference type="ARBA" id="ARBA00022884"/>
    </source>
</evidence>